<evidence type="ECO:0000313" key="1">
    <source>
        <dbReference type="EMBL" id="KAF7362575.1"/>
    </source>
</evidence>
<keyword evidence="2" id="KW-1185">Reference proteome</keyword>
<name>A0A8H7D5W1_9AGAR</name>
<evidence type="ECO:0000313" key="2">
    <source>
        <dbReference type="Proteomes" id="UP000620124"/>
    </source>
</evidence>
<accession>A0A8H7D5W1</accession>
<dbReference type="AlphaFoldDB" id="A0A8H7D5W1"/>
<comment type="caution">
    <text evidence="1">The sequence shown here is derived from an EMBL/GenBank/DDBJ whole genome shotgun (WGS) entry which is preliminary data.</text>
</comment>
<reference evidence="1" key="1">
    <citation type="submission" date="2020-05" db="EMBL/GenBank/DDBJ databases">
        <title>Mycena genomes resolve the evolution of fungal bioluminescence.</title>
        <authorList>
            <person name="Tsai I.J."/>
        </authorList>
    </citation>
    <scope>NUCLEOTIDE SEQUENCE</scope>
    <source>
        <strain evidence="1">CCC161011</strain>
    </source>
</reference>
<dbReference type="OrthoDB" id="5598396at2759"/>
<protein>
    <submittedName>
        <fullName evidence="1">Uncharacterized protein</fullName>
    </submittedName>
</protein>
<dbReference type="Proteomes" id="UP000620124">
    <property type="component" value="Unassembled WGS sequence"/>
</dbReference>
<sequence length="134" mass="15138">MSAHINPRSVNSYLSGICNQLEPYFPDVRARCNSPLVTRTVAGCMRRYGTPVRRKRPICEDDIVQVINDIGQSTAHDDRLFLSMLTTGRDGLLRLGEMTTSDTVALRSSRKLTLRHTVRITINNFSFFLPLPQS</sequence>
<organism evidence="1 2">
    <name type="scientific">Mycena venus</name>
    <dbReference type="NCBI Taxonomy" id="2733690"/>
    <lineage>
        <taxon>Eukaryota</taxon>
        <taxon>Fungi</taxon>
        <taxon>Dikarya</taxon>
        <taxon>Basidiomycota</taxon>
        <taxon>Agaricomycotina</taxon>
        <taxon>Agaricomycetes</taxon>
        <taxon>Agaricomycetidae</taxon>
        <taxon>Agaricales</taxon>
        <taxon>Marasmiineae</taxon>
        <taxon>Mycenaceae</taxon>
        <taxon>Mycena</taxon>
    </lineage>
</organism>
<proteinExistence type="predicted"/>
<gene>
    <name evidence="1" type="ORF">MVEN_00606200</name>
</gene>
<dbReference type="EMBL" id="JACAZI010000004">
    <property type="protein sequence ID" value="KAF7362575.1"/>
    <property type="molecule type" value="Genomic_DNA"/>
</dbReference>